<dbReference type="EMBL" id="NRST01000001">
    <property type="protein sequence ID" value="PAW58193.1"/>
    <property type="molecule type" value="Genomic_DNA"/>
</dbReference>
<dbReference type="RefSeq" id="WP_010568075.1">
    <property type="nucleotide sequence ID" value="NZ_NRSS01000003.1"/>
</dbReference>
<dbReference type="Pfam" id="PF09048">
    <property type="entry name" value="Cro"/>
    <property type="match status" value="1"/>
</dbReference>
<dbReference type="Gene3D" id="3.30.240.10">
    <property type="entry name" value="CRO Repressor"/>
    <property type="match status" value="1"/>
</dbReference>
<dbReference type="GeneID" id="78557408"/>
<dbReference type="InterPro" id="IPR038202">
    <property type="entry name" value="Cro_sf"/>
</dbReference>
<reference evidence="1 2" key="1">
    <citation type="submission" date="2017-08" db="EMBL/GenBank/DDBJ databases">
        <title>Draft Genome Sequence of Pseudomonas moraviensis TYU6, isolated from Taxus cuspidata by using PacBio Single-Molecule Real-Time Technology.</title>
        <authorList>
            <person name="Baek K.-H."/>
            <person name="Mishra A.K."/>
        </authorList>
    </citation>
    <scope>NUCLEOTIDE SEQUENCE [LARGE SCALE GENOMIC DNA]</scope>
    <source>
        <strain evidence="1 2">TYU6</strain>
    </source>
</reference>
<dbReference type="Proteomes" id="UP000217830">
    <property type="component" value="Unassembled WGS sequence"/>
</dbReference>
<organism evidence="1 2">
    <name type="scientific">Pseudomonas moraviensis</name>
    <dbReference type="NCBI Taxonomy" id="321662"/>
    <lineage>
        <taxon>Bacteria</taxon>
        <taxon>Pseudomonadati</taxon>
        <taxon>Pseudomonadota</taxon>
        <taxon>Gammaproteobacteria</taxon>
        <taxon>Pseudomonadales</taxon>
        <taxon>Pseudomonadaceae</taxon>
        <taxon>Pseudomonas</taxon>
    </lineage>
</organism>
<evidence type="ECO:0000313" key="2">
    <source>
        <dbReference type="Proteomes" id="UP000217830"/>
    </source>
</evidence>
<dbReference type="GO" id="GO:0006355">
    <property type="term" value="P:regulation of DNA-templated transcription"/>
    <property type="evidence" value="ECO:0007669"/>
    <property type="project" value="InterPro"/>
</dbReference>
<proteinExistence type="predicted"/>
<protein>
    <recommendedName>
        <fullName evidence="3">Cro/Cl family transcriptional regulator</fullName>
    </recommendedName>
</protein>
<gene>
    <name evidence="1" type="ORF">CKQ80_23745</name>
</gene>
<dbReference type="PIRSF" id="PIRSF003217">
    <property type="entry name" value="Cro_protein"/>
    <property type="match status" value="1"/>
</dbReference>
<evidence type="ECO:0000313" key="1">
    <source>
        <dbReference type="EMBL" id="PAW58193.1"/>
    </source>
</evidence>
<name>A0A2A2PS03_9PSED</name>
<dbReference type="InterPro" id="IPR010982">
    <property type="entry name" value="Lambda_DNA-bd_dom_sf"/>
</dbReference>
<keyword evidence="2" id="KW-1185">Reference proteome</keyword>
<sequence>MSRIPLSKFAETNGQTKTAVLLGMTQGALNKALRVGRDVYVIEHCDGSFTAEELRPFPVQSAKRTAA</sequence>
<accession>A0A2A2PS03</accession>
<dbReference type="InterPro" id="IPR000655">
    <property type="entry name" value="Cro-like"/>
</dbReference>
<comment type="caution">
    <text evidence="1">The sequence shown here is derived from an EMBL/GenBank/DDBJ whole genome shotgun (WGS) entry which is preliminary data.</text>
</comment>
<evidence type="ECO:0008006" key="3">
    <source>
        <dbReference type="Google" id="ProtNLM"/>
    </source>
</evidence>
<dbReference type="SUPFAM" id="SSF47413">
    <property type="entry name" value="lambda repressor-like DNA-binding domains"/>
    <property type="match status" value="1"/>
</dbReference>
<dbReference type="AlphaFoldDB" id="A0A2A2PS03"/>
<dbReference type="GO" id="GO:0003677">
    <property type="term" value="F:DNA binding"/>
    <property type="evidence" value="ECO:0007669"/>
    <property type="project" value="InterPro"/>
</dbReference>